<evidence type="ECO:0000313" key="2">
    <source>
        <dbReference type="Proteomes" id="UP001418222"/>
    </source>
</evidence>
<protein>
    <submittedName>
        <fullName evidence="1">Uncharacterized protein</fullName>
    </submittedName>
</protein>
<proteinExistence type="predicted"/>
<comment type="caution">
    <text evidence="1">The sequence shown here is derived from an EMBL/GenBank/DDBJ whole genome shotgun (WGS) entry which is preliminary data.</text>
</comment>
<dbReference type="EMBL" id="JBBWWQ010000008">
    <property type="protein sequence ID" value="KAK8940957.1"/>
    <property type="molecule type" value="Genomic_DNA"/>
</dbReference>
<sequence length="129" mass="14545">MSTLSKQSLHNGGYNGQPCLGAFHVFHISCLIHWVLFCEFELWVERAMNARGSRRRRGKAAAKNLQFSSIFCSECYGTGIVLEGNDLENLELALAERDTIVEIFYEKHLDQLIDVITSSCPPRNSSYAT</sequence>
<reference evidence="1 2" key="1">
    <citation type="journal article" date="2022" name="Nat. Plants">
        <title>Genomes of leafy and leafless Platanthera orchids illuminate the evolution of mycoheterotrophy.</title>
        <authorList>
            <person name="Li M.H."/>
            <person name="Liu K.W."/>
            <person name="Li Z."/>
            <person name="Lu H.C."/>
            <person name="Ye Q.L."/>
            <person name="Zhang D."/>
            <person name="Wang J.Y."/>
            <person name="Li Y.F."/>
            <person name="Zhong Z.M."/>
            <person name="Liu X."/>
            <person name="Yu X."/>
            <person name="Liu D.K."/>
            <person name="Tu X.D."/>
            <person name="Liu B."/>
            <person name="Hao Y."/>
            <person name="Liao X.Y."/>
            <person name="Jiang Y.T."/>
            <person name="Sun W.H."/>
            <person name="Chen J."/>
            <person name="Chen Y.Q."/>
            <person name="Ai Y."/>
            <person name="Zhai J.W."/>
            <person name="Wu S.S."/>
            <person name="Zhou Z."/>
            <person name="Hsiao Y.Y."/>
            <person name="Wu W.L."/>
            <person name="Chen Y.Y."/>
            <person name="Lin Y.F."/>
            <person name="Hsu J.L."/>
            <person name="Li C.Y."/>
            <person name="Wang Z.W."/>
            <person name="Zhao X."/>
            <person name="Zhong W.Y."/>
            <person name="Ma X.K."/>
            <person name="Ma L."/>
            <person name="Huang J."/>
            <person name="Chen G.Z."/>
            <person name="Huang M.Z."/>
            <person name="Huang L."/>
            <person name="Peng D.H."/>
            <person name="Luo Y.B."/>
            <person name="Zou S.Q."/>
            <person name="Chen S.P."/>
            <person name="Lan S."/>
            <person name="Tsai W.C."/>
            <person name="Van de Peer Y."/>
            <person name="Liu Z.J."/>
        </authorList>
    </citation>
    <scope>NUCLEOTIDE SEQUENCE [LARGE SCALE GENOMIC DNA]</scope>
    <source>
        <strain evidence="1">Lor287</strain>
    </source>
</reference>
<dbReference type="PANTHER" id="PTHR35497">
    <property type="entry name" value="ACYL-UDP-N-ACETYLGLUCOSAMINE O-ACYLTRANSFERASE"/>
    <property type="match status" value="1"/>
</dbReference>
<organism evidence="1 2">
    <name type="scientific">Platanthera zijinensis</name>
    <dbReference type="NCBI Taxonomy" id="2320716"/>
    <lineage>
        <taxon>Eukaryota</taxon>
        <taxon>Viridiplantae</taxon>
        <taxon>Streptophyta</taxon>
        <taxon>Embryophyta</taxon>
        <taxon>Tracheophyta</taxon>
        <taxon>Spermatophyta</taxon>
        <taxon>Magnoliopsida</taxon>
        <taxon>Liliopsida</taxon>
        <taxon>Asparagales</taxon>
        <taxon>Orchidaceae</taxon>
        <taxon>Orchidoideae</taxon>
        <taxon>Orchideae</taxon>
        <taxon>Orchidinae</taxon>
        <taxon>Platanthera</taxon>
    </lineage>
</organism>
<name>A0AAP0BIZ0_9ASPA</name>
<accession>A0AAP0BIZ0</accession>
<evidence type="ECO:0000313" key="1">
    <source>
        <dbReference type="EMBL" id="KAK8940957.1"/>
    </source>
</evidence>
<dbReference type="AlphaFoldDB" id="A0AAP0BIZ0"/>
<dbReference type="PANTHER" id="PTHR35497:SF1">
    <property type="entry name" value="ACYL-UDP-N-ACETYLGLUCOSAMINE O-ACYLTRANSFERASE"/>
    <property type="match status" value="1"/>
</dbReference>
<dbReference type="Proteomes" id="UP001418222">
    <property type="component" value="Unassembled WGS sequence"/>
</dbReference>
<gene>
    <name evidence="1" type="ORF">KSP39_PZI010626</name>
</gene>
<keyword evidence="2" id="KW-1185">Reference proteome</keyword>